<dbReference type="OrthoDB" id="3526454at2759"/>
<dbReference type="EMBL" id="VIGI01000012">
    <property type="protein sequence ID" value="KAB8293509.1"/>
    <property type="molecule type" value="Genomic_DNA"/>
</dbReference>
<evidence type="ECO:0000313" key="2">
    <source>
        <dbReference type="Proteomes" id="UP000326757"/>
    </source>
</evidence>
<dbReference type="Proteomes" id="UP000326757">
    <property type="component" value="Unassembled WGS sequence"/>
</dbReference>
<dbReference type="AlphaFoldDB" id="A0A5N6JX22"/>
<evidence type="ECO:0000313" key="1">
    <source>
        <dbReference type="EMBL" id="KAB8293509.1"/>
    </source>
</evidence>
<protein>
    <submittedName>
        <fullName evidence="1">Uncharacterized protein</fullName>
    </submittedName>
</protein>
<reference evidence="1 2" key="1">
    <citation type="submission" date="2019-06" db="EMBL/GenBank/DDBJ databases">
        <title>Genome Sequence of the Brown Rot Fungal Pathogen Monilinia laxa.</title>
        <authorList>
            <person name="De Miccolis Angelini R.M."/>
            <person name="Landi L."/>
            <person name="Abate D."/>
            <person name="Pollastro S."/>
            <person name="Romanazzi G."/>
            <person name="Faretra F."/>
        </authorList>
    </citation>
    <scope>NUCLEOTIDE SEQUENCE [LARGE SCALE GENOMIC DNA]</scope>
    <source>
        <strain evidence="1 2">Mlax316</strain>
    </source>
</reference>
<accession>A0A5N6JX22</accession>
<organism evidence="1 2">
    <name type="scientific">Monilinia laxa</name>
    <name type="common">Brown rot fungus</name>
    <name type="synonym">Sclerotinia laxa</name>
    <dbReference type="NCBI Taxonomy" id="61186"/>
    <lineage>
        <taxon>Eukaryota</taxon>
        <taxon>Fungi</taxon>
        <taxon>Dikarya</taxon>
        <taxon>Ascomycota</taxon>
        <taxon>Pezizomycotina</taxon>
        <taxon>Leotiomycetes</taxon>
        <taxon>Helotiales</taxon>
        <taxon>Sclerotiniaceae</taxon>
        <taxon>Monilinia</taxon>
    </lineage>
</organism>
<name>A0A5N6JX22_MONLA</name>
<gene>
    <name evidence="1" type="ORF">EYC80_007815</name>
</gene>
<comment type="caution">
    <text evidence="1">The sequence shown here is derived from an EMBL/GenBank/DDBJ whole genome shotgun (WGS) entry which is preliminary data.</text>
</comment>
<sequence length="389" mass="44682">MNRHHYVGPSHRALKYIDRTSEKKIALRKSIAIYQQKIEDSWALPQSDCHHFLKFPQGRCPLTQSIQNVKLTLFVEIIEQILGYLVKVPAAAVAPGVVTCNWKKFWVVVSSFVICKESREDCHSEKAQDFISPYDPSVIPKSTKGEDGRLTVLRRVHEAALDACVLRVCRSFSNIGGNLLYGRNRYTFRMNNGSLHGSPPTWIGKERWRPPAGKPYLKGREHSATGFYNRINRGITDIQKHVAIKNLAGWVFHDPFLRFLYTIATENTTLIQTLEFSGEVHCHRCETGHFCDDCIFDSLRVYIPFINALCPKVRKLTLSVRGDFEDDENVVFDQRSVQFFQEARQLKYITELVVRDLEPRDSGMMPTTASILAEPTIKYFNDRVVAWNK</sequence>
<keyword evidence="2" id="KW-1185">Reference proteome</keyword>
<proteinExistence type="predicted"/>